<dbReference type="EMBL" id="DAKRPA010000220">
    <property type="protein sequence ID" value="DAZ95038.1"/>
    <property type="molecule type" value="Genomic_DNA"/>
</dbReference>
<keyword evidence="2" id="KW-1185">Reference proteome</keyword>
<dbReference type="Proteomes" id="UP001146120">
    <property type="component" value="Unassembled WGS sequence"/>
</dbReference>
<protein>
    <submittedName>
        <fullName evidence="1">Uncharacterized protein</fullName>
    </submittedName>
</protein>
<evidence type="ECO:0000313" key="1">
    <source>
        <dbReference type="EMBL" id="DAZ95038.1"/>
    </source>
</evidence>
<gene>
    <name evidence="1" type="ORF">N0F65_002772</name>
</gene>
<reference evidence="1" key="2">
    <citation type="journal article" date="2023" name="Microbiol Resour">
        <title>Decontamination and Annotation of the Draft Genome Sequence of the Oomycete Lagenidium giganteum ARSEF 373.</title>
        <authorList>
            <person name="Morgan W.R."/>
            <person name="Tartar A."/>
        </authorList>
    </citation>
    <scope>NUCLEOTIDE SEQUENCE</scope>
    <source>
        <strain evidence="1">ARSEF 373</strain>
    </source>
</reference>
<dbReference type="AlphaFoldDB" id="A0AAV2YNY2"/>
<comment type="caution">
    <text evidence="1">The sequence shown here is derived from an EMBL/GenBank/DDBJ whole genome shotgun (WGS) entry which is preliminary data.</text>
</comment>
<proteinExistence type="predicted"/>
<accession>A0AAV2YNY2</accession>
<reference evidence="1" key="1">
    <citation type="submission" date="2022-11" db="EMBL/GenBank/DDBJ databases">
        <authorList>
            <person name="Morgan W.R."/>
            <person name="Tartar A."/>
        </authorList>
    </citation>
    <scope>NUCLEOTIDE SEQUENCE</scope>
    <source>
        <strain evidence="1">ARSEF 373</strain>
    </source>
</reference>
<name>A0AAV2YNY2_9STRA</name>
<organism evidence="1 2">
    <name type="scientific">Lagenidium giganteum</name>
    <dbReference type="NCBI Taxonomy" id="4803"/>
    <lineage>
        <taxon>Eukaryota</taxon>
        <taxon>Sar</taxon>
        <taxon>Stramenopiles</taxon>
        <taxon>Oomycota</taxon>
        <taxon>Peronosporomycetes</taxon>
        <taxon>Pythiales</taxon>
        <taxon>Pythiaceae</taxon>
    </lineage>
</organism>
<sequence>MTKAEFKAKIQAHFADEVEKLKEDISYAQLEIKKAQVMANLLTECVDHAAEKFGWYGVYEKDEVFTDAVTWIANVCLAV</sequence>
<evidence type="ECO:0000313" key="2">
    <source>
        <dbReference type="Proteomes" id="UP001146120"/>
    </source>
</evidence>